<dbReference type="SUPFAM" id="SSF53756">
    <property type="entry name" value="UDP-Glycosyltransferase/glycogen phosphorylase"/>
    <property type="match status" value="1"/>
</dbReference>
<dbReference type="Gene3D" id="3.40.50.2000">
    <property type="entry name" value="Glycogen Phosphorylase B"/>
    <property type="match status" value="2"/>
</dbReference>
<dbReference type="InterPro" id="IPR028098">
    <property type="entry name" value="Glyco_trans_4-like_N"/>
</dbReference>
<dbReference type="EMBL" id="MGHD01000003">
    <property type="protein sequence ID" value="OGM60673.1"/>
    <property type="molecule type" value="Genomic_DNA"/>
</dbReference>
<dbReference type="GO" id="GO:0016757">
    <property type="term" value="F:glycosyltransferase activity"/>
    <property type="evidence" value="ECO:0007669"/>
    <property type="project" value="InterPro"/>
</dbReference>
<dbReference type="Proteomes" id="UP000176404">
    <property type="component" value="Unassembled WGS sequence"/>
</dbReference>
<reference evidence="3 4" key="1">
    <citation type="journal article" date="2016" name="Nat. Commun.">
        <title>Thousands of microbial genomes shed light on interconnected biogeochemical processes in an aquifer system.</title>
        <authorList>
            <person name="Anantharaman K."/>
            <person name="Brown C.T."/>
            <person name="Hug L.A."/>
            <person name="Sharon I."/>
            <person name="Castelle C.J."/>
            <person name="Probst A.J."/>
            <person name="Thomas B.C."/>
            <person name="Singh A."/>
            <person name="Wilkins M.J."/>
            <person name="Karaoz U."/>
            <person name="Brodie E.L."/>
            <person name="Williams K.H."/>
            <person name="Hubbard S.S."/>
            <person name="Banfield J.F."/>
        </authorList>
    </citation>
    <scope>NUCLEOTIDE SEQUENCE [LARGE SCALE GENOMIC DNA]</scope>
</reference>
<dbReference type="CDD" id="cd03801">
    <property type="entry name" value="GT4_PimA-like"/>
    <property type="match status" value="1"/>
</dbReference>
<feature type="domain" description="Glycosyl transferase family 1" evidence="1">
    <location>
        <begin position="190"/>
        <end position="346"/>
    </location>
</feature>
<accession>A0A1F8B9G4</accession>
<evidence type="ECO:0000313" key="4">
    <source>
        <dbReference type="Proteomes" id="UP000176404"/>
    </source>
</evidence>
<evidence type="ECO:0000259" key="2">
    <source>
        <dbReference type="Pfam" id="PF13439"/>
    </source>
</evidence>
<organism evidence="3 4">
    <name type="scientific">Candidatus Woesebacteria bacterium RIFCSPLOWO2_01_FULL_39_10b</name>
    <dbReference type="NCBI Taxonomy" id="1802517"/>
    <lineage>
        <taxon>Bacteria</taxon>
        <taxon>Candidatus Woeseibacteriota</taxon>
    </lineage>
</organism>
<name>A0A1F8B9G4_9BACT</name>
<dbReference type="Pfam" id="PF13439">
    <property type="entry name" value="Glyco_transf_4"/>
    <property type="match status" value="1"/>
</dbReference>
<sequence>MHKLTIMKKLEISFLDFDDIRNPLLNAGQARATYEVARRLVKRGHKVTSICSRYPGYKDRTEAGVVYKHIGLGSRFIRLNNFFYIFALPFMVRKLSGDIVIECFTSPISTLFSPLFTKTPVVVLPSMFNAKEFSKKYHLPFHWIEKFGMRFYKYIMPYSDVDSAKAKFLNPNIIYKIIPEGVGEEYFKIKHKKPKHILFLGRFDIAQKGIDLLLKSYSKVADKINYPLVIAGHGSDESKIRNLIEMLGLSEKVKMVGSAYGAKKRRLMSEALFVAFPSRHDEMCLWTLEALAGSLPIVCFDLPESSWLNDKVSLKTEPFDITKYSELLLVATDSKLSKYMSKKARKFAKGYSWDESVEECGSFFKTILRLERSSSEVLN</sequence>
<evidence type="ECO:0008006" key="5">
    <source>
        <dbReference type="Google" id="ProtNLM"/>
    </source>
</evidence>
<feature type="domain" description="Glycosyltransferase subfamily 4-like N-terminal" evidence="2">
    <location>
        <begin position="28"/>
        <end position="125"/>
    </location>
</feature>
<dbReference type="Pfam" id="PF00534">
    <property type="entry name" value="Glycos_transf_1"/>
    <property type="match status" value="1"/>
</dbReference>
<dbReference type="InterPro" id="IPR001296">
    <property type="entry name" value="Glyco_trans_1"/>
</dbReference>
<dbReference type="PANTHER" id="PTHR12526">
    <property type="entry name" value="GLYCOSYLTRANSFERASE"/>
    <property type="match status" value="1"/>
</dbReference>
<gene>
    <name evidence="3" type="ORF">A2892_01335</name>
</gene>
<dbReference type="PANTHER" id="PTHR12526:SF630">
    <property type="entry name" value="GLYCOSYLTRANSFERASE"/>
    <property type="match status" value="1"/>
</dbReference>
<dbReference type="STRING" id="1802517.A2892_01335"/>
<protein>
    <recommendedName>
        <fullName evidence="5">Glycosyl transferase family 1 domain-containing protein</fullName>
    </recommendedName>
</protein>
<proteinExistence type="predicted"/>
<evidence type="ECO:0000313" key="3">
    <source>
        <dbReference type="EMBL" id="OGM60673.1"/>
    </source>
</evidence>
<evidence type="ECO:0000259" key="1">
    <source>
        <dbReference type="Pfam" id="PF00534"/>
    </source>
</evidence>
<comment type="caution">
    <text evidence="3">The sequence shown here is derived from an EMBL/GenBank/DDBJ whole genome shotgun (WGS) entry which is preliminary data.</text>
</comment>
<dbReference type="AlphaFoldDB" id="A0A1F8B9G4"/>